<feature type="region of interest" description="Disordered" evidence="1">
    <location>
        <begin position="1"/>
        <end position="41"/>
    </location>
</feature>
<protein>
    <submittedName>
        <fullName evidence="2">Uncharacterized protein</fullName>
    </submittedName>
</protein>
<dbReference type="Proteomes" id="UP000324222">
    <property type="component" value="Unassembled WGS sequence"/>
</dbReference>
<sequence length="92" mass="10465">MEREKTQHRITSQLTGKSSANDETRAKGRQPRTATPPGLIRHRHSLPPVEERHFTPQQFARASKPALTLPLSRSQQRALEFEEAITPLLAHH</sequence>
<feature type="compositionally biased region" description="Polar residues" evidence="1">
    <location>
        <begin position="9"/>
        <end position="19"/>
    </location>
</feature>
<accession>A0A5B7JIM5</accession>
<gene>
    <name evidence="2" type="ORF">E2C01_088217</name>
</gene>
<comment type="caution">
    <text evidence="2">The sequence shown here is derived from an EMBL/GenBank/DDBJ whole genome shotgun (WGS) entry which is preliminary data.</text>
</comment>
<evidence type="ECO:0000313" key="3">
    <source>
        <dbReference type="Proteomes" id="UP000324222"/>
    </source>
</evidence>
<evidence type="ECO:0000256" key="1">
    <source>
        <dbReference type="SAM" id="MobiDB-lite"/>
    </source>
</evidence>
<organism evidence="2 3">
    <name type="scientific">Portunus trituberculatus</name>
    <name type="common">Swimming crab</name>
    <name type="synonym">Neptunus trituberculatus</name>
    <dbReference type="NCBI Taxonomy" id="210409"/>
    <lineage>
        <taxon>Eukaryota</taxon>
        <taxon>Metazoa</taxon>
        <taxon>Ecdysozoa</taxon>
        <taxon>Arthropoda</taxon>
        <taxon>Crustacea</taxon>
        <taxon>Multicrustacea</taxon>
        <taxon>Malacostraca</taxon>
        <taxon>Eumalacostraca</taxon>
        <taxon>Eucarida</taxon>
        <taxon>Decapoda</taxon>
        <taxon>Pleocyemata</taxon>
        <taxon>Brachyura</taxon>
        <taxon>Eubrachyura</taxon>
        <taxon>Portunoidea</taxon>
        <taxon>Portunidae</taxon>
        <taxon>Portuninae</taxon>
        <taxon>Portunus</taxon>
    </lineage>
</organism>
<evidence type="ECO:0000313" key="2">
    <source>
        <dbReference type="EMBL" id="MPC93097.1"/>
    </source>
</evidence>
<name>A0A5B7JIM5_PORTR</name>
<dbReference type="AlphaFoldDB" id="A0A5B7JIM5"/>
<keyword evidence="3" id="KW-1185">Reference proteome</keyword>
<reference evidence="2 3" key="1">
    <citation type="submission" date="2019-05" db="EMBL/GenBank/DDBJ databases">
        <title>Another draft genome of Portunus trituberculatus and its Hox gene families provides insights of decapod evolution.</title>
        <authorList>
            <person name="Jeong J.-H."/>
            <person name="Song I."/>
            <person name="Kim S."/>
            <person name="Choi T."/>
            <person name="Kim D."/>
            <person name="Ryu S."/>
            <person name="Kim W."/>
        </authorList>
    </citation>
    <scope>NUCLEOTIDE SEQUENCE [LARGE SCALE GENOMIC DNA]</scope>
    <source>
        <tissue evidence="2">Muscle</tissue>
    </source>
</reference>
<dbReference type="EMBL" id="VSRR010093587">
    <property type="protein sequence ID" value="MPC93097.1"/>
    <property type="molecule type" value="Genomic_DNA"/>
</dbReference>
<proteinExistence type="predicted"/>